<dbReference type="EMBL" id="FRFD01000018">
    <property type="protein sequence ID" value="SHO54181.1"/>
    <property type="molecule type" value="Genomic_DNA"/>
</dbReference>
<feature type="domain" description="DUF8193" evidence="2">
    <location>
        <begin position="25"/>
        <end position="242"/>
    </location>
</feature>
<dbReference type="InterPro" id="IPR058508">
    <property type="entry name" value="DUF8195"/>
</dbReference>
<dbReference type="Pfam" id="PF26614">
    <property type="entry name" value="DUF8194"/>
    <property type="match status" value="1"/>
</dbReference>
<feature type="domain" description="DUF8195" evidence="4">
    <location>
        <begin position="350"/>
        <end position="561"/>
    </location>
</feature>
<dbReference type="Pfam" id="PF26613">
    <property type="entry name" value="DUF8193"/>
    <property type="match status" value="1"/>
</dbReference>
<proteinExistence type="predicted"/>
<dbReference type="AlphaFoldDB" id="A0A1M7YNK3"/>
<evidence type="ECO:0000313" key="6">
    <source>
        <dbReference type="Proteomes" id="UP000184612"/>
    </source>
</evidence>
<keyword evidence="6" id="KW-1185">Reference proteome</keyword>
<organism evidence="5 6">
    <name type="scientific">Anaerocolumna xylanovorans DSM 12503</name>
    <dbReference type="NCBI Taxonomy" id="1121345"/>
    <lineage>
        <taxon>Bacteria</taxon>
        <taxon>Bacillati</taxon>
        <taxon>Bacillota</taxon>
        <taxon>Clostridia</taxon>
        <taxon>Lachnospirales</taxon>
        <taxon>Lachnospiraceae</taxon>
        <taxon>Anaerocolumna</taxon>
    </lineage>
</organism>
<evidence type="ECO:0000313" key="5">
    <source>
        <dbReference type="EMBL" id="SHO54181.1"/>
    </source>
</evidence>
<evidence type="ECO:0000259" key="4">
    <source>
        <dbReference type="Pfam" id="PF26615"/>
    </source>
</evidence>
<feature type="chain" id="PRO_5013337315" evidence="1">
    <location>
        <begin position="25"/>
        <end position="566"/>
    </location>
</feature>
<dbReference type="Pfam" id="PF26615">
    <property type="entry name" value="DUF8195"/>
    <property type="match status" value="1"/>
</dbReference>
<reference evidence="5 6" key="1">
    <citation type="submission" date="2016-12" db="EMBL/GenBank/DDBJ databases">
        <authorList>
            <person name="Song W.-J."/>
            <person name="Kurnit D.M."/>
        </authorList>
    </citation>
    <scope>NUCLEOTIDE SEQUENCE [LARGE SCALE GENOMIC DNA]</scope>
    <source>
        <strain evidence="5 6">DSM 12503</strain>
    </source>
</reference>
<evidence type="ECO:0000256" key="1">
    <source>
        <dbReference type="SAM" id="SignalP"/>
    </source>
</evidence>
<dbReference type="RefSeq" id="WP_330393935.1">
    <property type="nucleotide sequence ID" value="NZ_FRFD01000018.1"/>
</dbReference>
<dbReference type="STRING" id="1121345.SAMN02745217_04636"/>
<name>A0A1M7YNK3_9FIRM</name>
<keyword evidence="1" id="KW-0732">Signal</keyword>
<dbReference type="InterPro" id="IPR058506">
    <property type="entry name" value="DUF8193"/>
</dbReference>
<gene>
    <name evidence="5" type="ORF">SAMN02745217_04636</name>
</gene>
<dbReference type="Proteomes" id="UP000184612">
    <property type="component" value="Unassembled WGS sequence"/>
</dbReference>
<feature type="domain" description="DUF8194" evidence="3">
    <location>
        <begin position="256"/>
        <end position="344"/>
    </location>
</feature>
<sequence length="566" mass="62450">MKKLWAIFLCLILIFSMGSQIAFAEGDGNMDAGGGGMGEGTSDNYWNGGEDGVRITVIRVNNNSAASASVDFSNKSYTVAHFGKVSKLDYRDGKELKPSGSPYVSIIPQQPMPRIVSGNGGSYIEAIKKYFCSEYAAKMVADATGISYQNLINGEYKLLIEPIAYFTFNGIKYCMTATEAGLYDQIVNGRLRSKMVSLTHKNLPLSLFLEYPDLGFPAWDGPTTLKVSNAEIISSLGLGIVKYKEEPEISGDIDAPDVEYRVDTDVITNVTLRATANLTPDNPASVTFNIQGHTYTVTNVVIPAGDSQVVWVKWHTPSTPATLTISVSVSGAYTAKDTLKAKIVALNDKIPPDPLATDTKPGYVVPSLPSNTQKTTANWGVWNCYWVPVWVWCSLGTNEDGEEIGYWMDEGYWAFQYTGYSASLSATMSLMPDDIVPTANGKTMKSGYGVKTVVSTVLSTSAPSSHYTYTQTAFSTFPEFNYQTYLRLLERTTGGYNVKFQFQPNNFSTYNRNVHFVPVWFPDGTRFTVYTQVWDTWTPDGMLSVNLSDYVSIQGSLFDDWYTSRE</sequence>
<evidence type="ECO:0000259" key="3">
    <source>
        <dbReference type="Pfam" id="PF26614"/>
    </source>
</evidence>
<evidence type="ECO:0000259" key="2">
    <source>
        <dbReference type="Pfam" id="PF26613"/>
    </source>
</evidence>
<protein>
    <submittedName>
        <fullName evidence="5">Uncharacterized protein</fullName>
    </submittedName>
</protein>
<accession>A0A1M7YNK3</accession>
<dbReference type="InterPro" id="IPR058507">
    <property type="entry name" value="DUF8194"/>
</dbReference>
<feature type="signal peptide" evidence="1">
    <location>
        <begin position="1"/>
        <end position="24"/>
    </location>
</feature>